<organism evidence="1 2">
    <name type="scientific">Colocasia esculenta</name>
    <name type="common">Wild taro</name>
    <name type="synonym">Arum esculentum</name>
    <dbReference type="NCBI Taxonomy" id="4460"/>
    <lineage>
        <taxon>Eukaryota</taxon>
        <taxon>Viridiplantae</taxon>
        <taxon>Streptophyta</taxon>
        <taxon>Embryophyta</taxon>
        <taxon>Tracheophyta</taxon>
        <taxon>Spermatophyta</taxon>
        <taxon>Magnoliopsida</taxon>
        <taxon>Liliopsida</taxon>
        <taxon>Araceae</taxon>
        <taxon>Aroideae</taxon>
        <taxon>Colocasieae</taxon>
        <taxon>Colocasia</taxon>
    </lineage>
</organism>
<evidence type="ECO:0000313" key="1">
    <source>
        <dbReference type="EMBL" id="MQL77611.1"/>
    </source>
</evidence>
<evidence type="ECO:0000313" key="2">
    <source>
        <dbReference type="Proteomes" id="UP000652761"/>
    </source>
</evidence>
<reference evidence="1" key="1">
    <citation type="submission" date="2017-07" db="EMBL/GenBank/DDBJ databases">
        <title>Taro Niue Genome Assembly and Annotation.</title>
        <authorList>
            <person name="Atibalentja N."/>
            <person name="Keating K."/>
            <person name="Fields C.J."/>
        </authorList>
    </citation>
    <scope>NUCLEOTIDE SEQUENCE</scope>
    <source>
        <strain evidence="1">Niue_2</strain>
        <tissue evidence="1">Leaf</tissue>
    </source>
</reference>
<proteinExistence type="predicted"/>
<protein>
    <submittedName>
        <fullName evidence="1">Uncharacterized protein</fullName>
    </submittedName>
</protein>
<keyword evidence="2" id="KW-1185">Reference proteome</keyword>
<name>A0A843U250_COLES</name>
<dbReference type="AlphaFoldDB" id="A0A843U250"/>
<dbReference type="EMBL" id="NMUH01000358">
    <property type="protein sequence ID" value="MQL77611.1"/>
    <property type="molecule type" value="Genomic_DNA"/>
</dbReference>
<sequence length="76" mass="8822">MVRTSSPQESYVQPLSNNSRFTTQGYNAPQRHLHTQPQLVFSSQPQEEYNTLEPSRFYFIQRCIESCCQGPAHIKC</sequence>
<comment type="caution">
    <text evidence="1">The sequence shown here is derived from an EMBL/GenBank/DDBJ whole genome shotgun (WGS) entry which is preliminary data.</text>
</comment>
<dbReference type="Proteomes" id="UP000652761">
    <property type="component" value="Unassembled WGS sequence"/>
</dbReference>
<accession>A0A843U250</accession>
<gene>
    <name evidence="1" type="ORF">Taro_010020</name>
</gene>